<dbReference type="CDD" id="cd00093">
    <property type="entry name" value="HTH_XRE"/>
    <property type="match status" value="1"/>
</dbReference>
<gene>
    <name evidence="2" type="ORF">G3A44_00915</name>
</gene>
<accession>A0A7C9PEL7</accession>
<dbReference type="Proteomes" id="UP000484255">
    <property type="component" value="Unassembled WGS sequence"/>
</dbReference>
<name>A0A7C9PEL7_9BURK</name>
<reference evidence="2 3" key="1">
    <citation type="submission" date="2020-02" db="EMBL/GenBank/DDBJ databases">
        <title>Ideonella bacterium strain TBM-1.</title>
        <authorList>
            <person name="Chen W.-M."/>
        </authorList>
    </citation>
    <scope>NUCLEOTIDE SEQUENCE [LARGE SCALE GENOMIC DNA]</scope>
    <source>
        <strain evidence="2 3">TBM-1</strain>
    </source>
</reference>
<evidence type="ECO:0000259" key="1">
    <source>
        <dbReference type="PROSITE" id="PS50943"/>
    </source>
</evidence>
<protein>
    <submittedName>
        <fullName evidence="2">Helix-turn-helix transcriptional regulator</fullName>
    </submittedName>
</protein>
<dbReference type="SUPFAM" id="SSF47413">
    <property type="entry name" value="lambda repressor-like DNA-binding domains"/>
    <property type="match status" value="1"/>
</dbReference>
<proteinExistence type="predicted"/>
<evidence type="ECO:0000313" key="3">
    <source>
        <dbReference type="Proteomes" id="UP000484255"/>
    </source>
</evidence>
<dbReference type="PROSITE" id="PS50943">
    <property type="entry name" value="HTH_CROC1"/>
    <property type="match status" value="1"/>
</dbReference>
<organism evidence="2 3">
    <name type="scientific">Ideonella livida</name>
    <dbReference type="NCBI Taxonomy" id="2707176"/>
    <lineage>
        <taxon>Bacteria</taxon>
        <taxon>Pseudomonadati</taxon>
        <taxon>Pseudomonadota</taxon>
        <taxon>Betaproteobacteria</taxon>
        <taxon>Burkholderiales</taxon>
        <taxon>Sphaerotilaceae</taxon>
        <taxon>Ideonella</taxon>
    </lineage>
</organism>
<keyword evidence="3" id="KW-1185">Reference proteome</keyword>
<dbReference type="InterPro" id="IPR001387">
    <property type="entry name" value="Cro/C1-type_HTH"/>
</dbReference>
<dbReference type="AlphaFoldDB" id="A0A7C9PEL7"/>
<dbReference type="RefSeq" id="WP_163455601.1">
    <property type="nucleotide sequence ID" value="NZ_JAAGOH010000001.1"/>
</dbReference>
<dbReference type="EMBL" id="JAAGOH010000001">
    <property type="protein sequence ID" value="NDY89749.1"/>
    <property type="molecule type" value="Genomic_DNA"/>
</dbReference>
<comment type="caution">
    <text evidence="2">The sequence shown here is derived from an EMBL/GenBank/DDBJ whole genome shotgun (WGS) entry which is preliminary data.</text>
</comment>
<dbReference type="GO" id="GO:0003677">
    <property type="term" value="F:DNA binding"/>
    <property type="evidence" value="ECO:0007669"/>
    <property type="project" value="InterPro"/>
</dbReference>
<dbReference type="Gene3D" id="1.10.260.40">
    <property type="entry name" value="lambda repressor-like DNA-binding domains"/>
    <property type="match status" value="1"/>
</dbReference>
<dbReference type="SMART" id="SM00530">
    <property type="entry name" value="HTH_XRE"/>
    <property type="match status" value="1"/>
</dbReference>
<evidence type="ECO:0000313" key="2">
    <source>
        <dbReference type="EMBL" id="NDY89749.1"/>
    </source>
</evidence>
<dbReference type="InterPro" id="IPR010982">
    <property type="entry name" value="Lambda_DNA-bd_dom_sf"/>
</dbReference>
<feature type="domain" description="HTH cro/C1-type" evidence="1">
    <location>
        <begin position="25"/>
        <end position="80"/>
    </location>
</feature>
<sequence>MQNKARRLASEQQMRELTKLVGERLVAAREIAGMQQIEAATAVGYKTAVQLCIAESGSRLLGADKMVKLARLYGTTLDYLFGLAEDSDKDPAASAQRQIASYVTSQLGELAKAMVSTNVAAVRTMGVDIAETMRLSAATLELDRAIATMRRLNPDLDDQAKGLATVILKSEAASELARVIVARRDRAHRALAHRTSRAAPDLLSGLTAAAASLLVTHKEPQ</sequence>